<feature type="domain" description="ERAP1-like C-terminal" evidence="21">
    <location>
        <begin position="1419"/>
        <end position="1736"/>
    </location>
</feature>
<evidence type="ECO:0000259" key="22">
    <source>
        <dbReference type="Pfam" id="PF17900"/>
    </source>
</evidence>
<evidence type="ECO:0000256" key="6">
    <source>
        <dbReference type="ARBA" id="ARBA00022438"/>
    </source>
</evidence>
<dbReference type="SUPFAM" id="SSF55486">
    <property type="entry name" value="Metalloproteases ('zincins'), catalytic domain"/>
    <property type="match status" value="2"/>
</dbReference>
<evidence type="ECO:0000256" key="2">
    <source>
        <dbReference type="ARBA" id="ARBA00004174"/>
    </source>
</evidence>
<dbReference type="InterPro" id="IPR014782">
    <property type="entry name" value="Peptidase_M1_dom"/>
</dbReference>
<dbReference type="PRINTS" id="PR00756">
    <property type="entry name" value="ALADIPTASE"/>
</dbReference>
<dbReference type="GO" id="GO:0016285">
    <property type="term" value="F:alanyl aminopeptidase activity"/>
    <property type="evidence" value="ECO:0007669"/>
    <property type="project" value="UniProtKB-EC"/>
</dbReference>
<feature type="site" description="Transition state stabilizer" evidence="19">
    <location>
        <position position="397"/>
    </location>
</feature>
<evidence type="ECO:0000256" key="12">
    <source>
        <dbReference type="ARBA" id="ARBA00022833"/>
    </source>
</evidence>
<organism evidence="23 24">
    <name type="scientific">Striga asiatica</name>
    <name type="common">Asiatic witchweed</name>
    <name type="synonym">Buchnera asiatica</name>
    <dbReference type="NCBI Taxonomy" id="4170"/>
    <lineage>
        <taxon>Eukaryota</taxon>
        <taxon>Viridiplantae</taxon>
        <taxon>Streptophyta</taxon>
        <taxon>Embryophyta</taxon>
        <taxon>Tracheophyta</taxon>
        <taxon>Spermatophyta</taxon>
        <taxon>Magnoliopsida</taxon>
        <taxon>eudicotyledons</taxon>
        <taxon>Gunneridae</taxon>
        <taxon>Pentapetalae</taxon>
        <taxon>asterids</taxon>
        <taxon>lamiids</taxon>
        <taxon>Lamiales</taxon>
        <taxon>Orobanchaceae</taxon>
        <taxon>Buchnereae</taxon>
        <taxon>Striga</taxon>
    </lineage>
</organism>
<dbReference type="EC" id="3.4.11.2" evidence="5"/>
<comment type="catalytic activity">
    <reaction evidence="1">
        <text>Release of an N-terminal amino acid, Xaa-|-Yaa- from a peptide, amide or arylamide. Xaa is preferably Ala, but may be most amino acids including Pro (slow action). When a terminal hydrophobic residue is followed by a prolyl residue, the two may be released as an intact Xaa-Pro dipeptide.</text>
        <dbReference type="EC" id="3.4.11.2"/>
    </reaction>
</comment>
<dbReference type="GO" id="GO:0016020">
    <property type="term" value="C:membrane"/>
    <property type="evidence" value="ECO:0007669"/>
    <property type="project" value="TreeGrafter"/>
</dbReference>
<dbReference type="Gene3D" id="2.60.40.1730">
    <property type="entry name" value="tricorn interacting facor f3 domain"/>
    <property type="match status" value="2"/>
</dbReference>
<keyword evidence="12 18" id="KW-0862">Zinc</keyword>
<evidence type="ECO:0000256" key="3">
    <source>
        <dbReference type="ARBA" id="ARBA00004496"/>
    </source>
</evidence>
<evidence type="ECO:0000256" key="1">
    <source>
        <dbReference type="ARBA" id="ARBA00000098"/>
    </source>
</evidence>
<evidence type="ECO:0000256" key="18">
    <source>
        <dbReference type="PIRSR" id="PIRSR634016-3"/>
    </source>
</evidence>
<sequence length="1763" mass="199441">MAEQSHKHSHFKGQPRLPKFAVPKRYDLKLKPDLTACRFSGAVQISVDVVSDTKFLVLNAAELAVDPKSVTFTSSDEVLESVEVELLEDDEIVVLEFKENLPVGEGVLNIEFEGTLNDRMKGFYRSTYEHNGEKKNMAVTQFEPADARRCFPCWDEPACKATFKITLEVPSELVALSNMPVIEEKINGNLKTVYYEESPIMSTYLVAVVVGLFDYVEDHTPDGVVVRVYCQVGKVSQGKFALDVAVKTLGLYKKYFEVPYSLPKLDMIAIPDFAAGAMENYGLVTYRETALLYDDKHSAAANKQRVAVVVAHELAHQWFGNLVTMEWWTHLWLNEGFATWVAYLAADSLFPDWQIWTQFLDESTAGLRLDALAESHPIEVEINHAGEIDEIFDAISYRKGASVIRMLQSYLGPECFQRSLASYIKRYACSNAKTEDLWSVLEEGSGEPVKILMNSWTKQKGYPVVSVKIKDQKLEFEQTQFLLSGSQGEGQWIVPVTLCCGSYEARKHFLLQTKSETLDVIELLGGSNLSARPWIKVNVGQTAFFRVKYDEELSARLRDAIEKKSLAISDKYGILDDYYSLSMACQQSLSSLLALMGAFREELDYTVLSNLITISFKVASIVADAAPDLLADLKLFFINLFQISAERLGWDPKQGESHLDAMLRGELLSALASFGHQQTLDEANRRFRLFLDDRNTPVLPPDLRRAVYVAVMQNVSTSDRFGYESLLRIYRETDLSQEKTRILGSLASSRDPEITLEFLNFLLSSEVRSQDAVIGLSVSREAREITWNWLKENWDHISKTYGAGFLVTRFISAVVSPFTSNEKAEEVEQFFDSRMKPYIARTLKQSIERVHINAAWVKSIQSEKNLAEADGPDAAERRPGASISTDVEMAEQSHKHSQFKGQPRLPKFAVPKRYDLKLKPDLTACKFSGAVQISVDVISDTKFLVLNAAELAVDPKSVTYTSSDKVLESVEVELFEDDEIVVLEFKENLPVGVGVLNIDFEGTLNDGMKGFYRSTYEHNDEKKNMAVTQFQPADARRCFPCWDEPAYKATFKITLEVPSELIALSNMPVIEEKIFGNLKTVYYEESPIMSTYLVAVVVGLFDYVEDHTPDGVVVRVYCQVGKVSQGKFALDVAVKTLGIYKEYFAVPYSLPKLDMIAIPDFDGAMENYGLVTYQETALLYDDKHSAAANKQRVAVAVAHELAHQWFGNLVTMEWWTHLWLNEGFATWVAYLAVDSLFPDWQIWTQFLDESTAGLRLDALAESHPIEVDINHAGEIGEIFDAISYRKGAYVIWMLQSYLGRECFQRSLASYIKRYACSNVKTEDLWSVLQEESGEPVNILMNSWTKQKGYPVVSVKIKDQKLEFEQTQFLLSGSRGEGQWIVPVTLCCGSYEARRNFLLQTKSETLDVKGLLGASSARPWIKVNVGQTAFFRVKYDEELTARLRDAIEKKSLSISDKYGILDDYYSLSMACQQSLSSLLALMGAFREELDYTVLSNLITISFKVASIVADAAPDLLADLKLFFINLFQISAERLGWDPKQGESHLDAMLRGELLSALASFGHQETLDEANRRFRVFLDYRNTPVLPPDLRRAVYVAVMQNVSTSDRFGYESLLRIYRETDVSQEKKRILSSLASSRDPEITHEFLNFLLSSEVRSQDAVIGLSVSREARETTWNWLKENWDNISKTYGSGFLIARFISAVASPFTWNEKAEEVEQFFASRMKPYIARTLKQSIERVRINAAWVKSIQSENNLAEAIKELAHRKY</sequence>
<accession>A0A5A7PSB0</accession>
<dbReference type="FunFam" id="2.60.40.1910:FF:000007">
    <property type="entry name" value="Aminopeptidase"/>
    <property type="match status" value="2"/>
</dbReference>
<evidence type="ECO:0000256" key="19">
    <source>
        <dbReference type="PIRSR" id="PIRSR634016-4"/>
    </source>
</evidence>
<evidence type="ECO:0000256" key="14">
    <source>
        <dbReference type="ARBA" id="ARBA00023049"/>
    </source>
</evidence>
<keyword evidence="9 18" id="KW-0479">Metal-binding</keyword>
<dbReference type="EMBL" id="BKCP01004961">
    <property type="protein sequence ID" value="GER35392.1"/>
    <property type="molecule type" value="Genomic_DNA"/>
</dbReference>
<evidence type="ECO:0000256" key="9">
    <source>
        <dbReference type="ARBA" id="ARBA00022723"/>
    </source>
</evidence>
<dbReference type="InterPro" id="IPR034016">
    <property type="entry name" value="M1_APN-typ"/>
</dbReference>
<dbReference type="OrthoDB" id="10031169at2759"/>
<feature type="domain" description="Peptidase M1 membrane alanine aminopeptidase" evidence="20">
    <location>
        <begin position="1128"/>
        <end position="1343"/>
    </location>
</feature>
<dbReference type="Gene3D" id="2.60.40.1910">
    <property type="match status" value="2"/>
</dbReference>
<dbReference type="GO" id="GO:0005737">
    <property type="term" value="C:cytoplasm"/>
    <property type="evidence" value="ECO:0007669"/>
    <property type="project" value="UniProtKB-SubCell"/>
</dbReference>
<feature type="binding site" evidence="18">
    <location>
        <position position="312"/>
    </location>
    <ligand>
        <name>Zn(2+)</name>
        <dbReference type="ChEBI" id="CHEBI:29105"/>
        <note>catalytic</note>
    </ligand>
</feature>
<keyword evidence="10" id="KW-0378">Hydrolase</keyword>
<dbReference type="Pfam" id="PF01433">
    <property type="entry name" value="Peptidase_M1"/>
    <property type="match status" value="2"/>
</dbReference>
<keyword evidence="13" id="KW-0492">Microsome</keyword>
<comment type="caution">
    <text evidence="23">The sequence shown here is derived from an EMBL/GenBank/DDBJ whole genome shotgun (WGS) entry which is preliminary data.</text>
</comment>
<feature type="domain" description="Aminopeptidase N-like N-terminal" evidence="22">
    <location>
        <begin position="22"/>
        <end position="205"/>
    </location>
</feature>
<dbReference type="InterPro" id="IPR045357">
    <property type="entry name" value="Aminopeptidase_N-like_N"/>
</dbReference>
<evidence type="ECO:0000256" key="17">
    <source>
        <dbReference type="PIRSR" id="PIRSR634016-1"/>
    </source>
</evidence>
<dbReference type="Proteomes" id="UP000325081">
    <property type="component" value="Unassembled WGS sequence"/>
</dbReference>
<dbReference type="InterPro" id="IPR024571">
    <property type="entry name" value="ERAP1-like_C_dom"/>
</dbReference>
<dbReference type="InterPro" id="IPR027268">
    <property type="entry name" value="Peptidase_M4/M1_CTD_sf"/>
</dbReference>
<dbReference type="InterPro" id="IPR042097">
    <property type="entry name" value="Aminopeptidase_N-like_N_sf"/>
</dbReference>
<evidence type="ECO:0000256" key="10">
    <source>
        <dbReference type="ARBA" id="ARBA00022801"/>
    </source>
</evidence>
<feature type="active site" description="Proton acceptor" evidence="17">
    <location>
        <position position="313"/>
    </location>
</feature>
<dbReference type="Gene3D" id="1.10.390.10">
    <property type="entry name" value="Neutral Protease Domain 2"/>
    <property type="match status" value="2"/>
</dbReference>
<comment type="cofactor">
    <cofactor evidence="18">
        <name>Zn(2+)</name>
        <dbReference type="ChEBI" id="CHEBI:29105"/>
    </cofactor>
    <text evidence="18">Binds 1 zinc ion per subunit.</text>
</comment>
<feature type="domain" description="ERAP1-like C-terminal" evidence="21">
    <location>
        <begin position="534"/>
        <end position="851"/>
    </location>
</feature>
<evidence type="ECO:0000256" key="7">
    <source>
        <dbReference type="ARBA" id="ARBA00022490"/>
    </source>
</evidence>
<dbReference type="Pfam" id="PF11838">
    <property type="entry name" value="ERAP1_C"/>
    <property type="match status" value="2"/>
</dbReference>
<dbReference type="InterPro" id="IPR050344">
    <property type="entry name" value="Peptidase_M1_aminopeptidases"/>
</dbReference>
<dbReference type="CDD" id="cd09601">
    <property type="entry name" value="M1_APN-Q_like"/>
    <property type="match status" value="2"/>
</dbReference>
<gene>
    <name evidence="23" type="ORF">STAS_11665</name>
</gene>
<evidence type="ECO:0000256" key="5">
    <source>
        <dbReference type="ARBA" id="ARBA00012564"/>
    </source>
</evidence>
<feature type="domain" description="Aminopeptidase N-like N-terminal" evidence="22">
    <location>
        <begin position="910"/>
        <end position="1093"/>
    </location>
</feature>
<comment type="similarity">
    <text evidence="4">Belongs to the peptidase M1 family.</text>
</comment>
<reference evidence="24" key="1">
    <citation type="journal article" date="2019" name="Curr. Biol.">
        <title>Genome Sequence of Striga asiatica Provides Insight into the Evolution of Plant Parasitism.</title>
        <authorList>
            <person name="Yoshida S."/>
            <person name="Kim S."/>
            <person name="Wafula E.K."/>
            <person name="Tanskanen J."/>
            <person name="Kim Y.M."/>
            <person name="Honaas L."/>
            <person name="Yang Z."/>
            <person name="Spallek T."/>
            <person name="Conn C.E."/>
            <person name="Ichihashi Y."/>
            <person name="Cheong K."/>
            <person name="Cui S."/>
            <person name="Der J.P."/>
            <person name="Gundlach H."/>
            <person name="Jiao Y."/>
            <person name="Hori C."/>
            <person name="Ishida J.K."/>
            <person name="Kasahara H."/>
            <person name="Kiba T."/>
            <person name="Kim M.S."/>
            <person name="Koo N."/>
            <person name="Laohavisit A."/>
            <person name="Lee Y.H."/>
            <person name="Lumba S."/>
            <person name="McCourt P."/>
            <person name="Mortimer J.C."/>
            <person name="Mutuku J.M."/>
            <person name="Nomura T."/>
            <person name="Sasaki-Sekimoto Y."/>
            <person name="Seto Y."/>
            <person name="Wang Y."/>
            <person name="Wakatake T."/>
            <person name="Sakakibara H."/>
            <person name="Demura T."/>
            <person name="Yamaguchi S."/>
            <person name="Yoneyama K."/>
            <person name="Manabe R.I."/>
            <person name="Nelson D.C."/>
            <person name="Schulman A.H."/>
            <person name="Timko M.P."/>
            <person name="dePamphilis C.W."/>
            <person name="Choi D."/>
            <person name="Shirasu K."/>
        </authorList>
    </citation>
    <scope>NUCLEOTIDE SEQUENCE [LARGE SCALE GENOMIC DNA]</scope>
    <source>
        <strain evidence="24">cv. UVA1</strain>
    </source>
</reference>
<keyword evidence="11" id="KW-0256">Endoplasmic reticulum</keyword>
<dbReference type="GO" id="GO:0005615">
    <property type="term" value="C:extracellular space"/>
    <property type="evidence" value="ECO:0007669"/>
    <property type="project" value="TreeGrafter"/>
</dbReference>
<evidence type="ECO:0000313" key="23">
    <source>
        <dbReference type="EMBL" id="GER35392.1"/>
    </source>
</evidence>
<dbReference type="GO" id="GO:0043171">
    <property type="term" value="P:peptide catabolic process"/>
    <property type="evidence" value="ECO:0007669"/>
    <property type="project" value="TreeGrafter"/>
</dbReference>
<dbReference type="PANTHER" id="PTHR11533">
    <property type="entry name" value="PROTEASE M1 ZINC METALLOPROTEASE"/>
    <property type="match status" value="1"/>
</dbReference>
<evidence type="ECO:0000256" key="13">
    <source>
        <dbReference type="ARBA" id="ARBA00022848"/>
    </source>
</evidence>
<dbReference type="GO" id="GO:0070006">
    <property type="term" value="F:metalloaminopeptidase activity"/>
    <property type="evidence" value="ECO:0007669"/>
    <property type="project" value="TreeGrafter"/>
</dbReference>
<evidence type="ECO:0000256" key="16">
    <source>
        <dbReference type="ARBA" id="ARBA00029840"/>
    </source>
</evidence>
<keyword evidence="7" id="KW-0963">Cytoplasm</keyword>
<dbReference type="PANTHER" id="PTHR11533:SF174">
    <property type="entry name" value="PUROMYCIN-SENSITIVE AMINOPEPTIDASE-RELATED"/>
    <property type="match status" value="1"/>
</dbReference>
<keyword evidence="6 23" id="KW-0031">Aminopeptidase</keyword>
<evidence type="ECO:0000259" key="20">
    <source>
        <dbReference type="Pfam" id="PF01433"/>
    </source>
</evidence>
<dbReference type="SUPFAM" id="SSF63737">
    <property type="entry name" value="Leukotriene A4 hydrolase N-terminal domain"/>
    <property type="match status" value="2"/>
</dbReference>
<dbReference type="FunFam" id="1.25.50.20:FF:000002">
    <property type="entry name" value="Aminopeptidase"/>
    <property type="match status" value="2"/>
</dbReference>
<dbReference type="FunFam" id="2.60.40.1730:FF:000009">
    <property type="entry name" value="Aminopeptidase"/>
    <property type="match status" value="2"/>
</dbReference>
<dbReference type="Pfam" id="PF17900">
    <property type="entry name" value="Peptidase_M1_N"/>
    <property type="match status" value="2"/>
</dbReference>
<comment type="subcellular location">
    <subcellularLocation>
        <location evidence="3">Cytoplasm</location>
    </subcellularLocation>
    <subcellularLocation>
        <location evidence="2">Microsome membrane</location>
        <topology evidence="2">Peripheral membrane protein</topology>
    </subcellularLocation>
</comment>
<dbReference type="Gene3D" id="1.25.50.20">
    <property type="match status" value="2"/>
</dbReference>
<evidence type="ECO:0000256" key="15">
    <source>
        <dbReference type="ARBA" id="ARBA00023136"/>
    </source>
</evidence>
<evidence type="ECO:0000256" key="8">
    <source>
        <dbReference type="ARBA" id="ARBA00022670"/>
    </source>
</evidence>
<name>A0A5A7PSB0_STRAF</name>
<keyword evidence="24" id="KW-1185">Reference proteome</keyword>
<evidence type="ECO:0000259" key="21">
    <source>
        <dbReference type="Pfam" id="PF11838"/>
    </source>
</evidence>
<protein>
    <recommendedName>
        <fullName evidence="5">membrane alanyl aminopeptidase</fullName>
        <ecNumber evidence="5">3.4.11.2</ecNumber>
    </recommendedName>
    <alternativeName>
        <fullName evidence="16">Alpha-aminoacylpeptide hydrolase</fullName>
    </alternativeName>
</protein>
<feature type="binding site" evidence="18">
    <location>
        <position position="316"/>
    </location>
    <ligand>
        <name>Zn(2+)</name>
        <dbReference type="ChEBI" id="CHEBI:29105"/>
        <note>catalytic</note>
    </ligand>
</feature>
<keyword evidence="8" id="KW-0645">Protease</keyword>
<feature type="binding site" evidence="18">
    <location>
        <position position="335"/>
    </location>
    <ligand>
        <name>Zn(2+)</name>
        <dbReference type="ChEBI" id="CHEBI:29105"/>
        <note>catalytic</note>
    </ligand>
</feature>
<evidence type="ECO:0000256" key="4">
    <source>
        <dbReference type="ARBA" id="ARBA00010136"/>
    </source>
</evidence>
<dbReference type="GO" id="GO:0042277">
    <property type="term" value="F:peptide binding"/>
    <property type="evidence" value="ECO:0007669"/>
    <property type="project" value="TreeGrafter"/>
</dbReference>
<proteinExistence type="inferred from homology"/>
<feature type="domain" description="Peptidase M1 membrane alanine aminopeptidase" evidence="20">
    <location>
        <begin position="240"/>
        <end position="456"/>
    </location>
</feature>
<keyword evidence="14" id="KW-0482">Metalloprotease</keyword>
<dbReference type="InterPro" id="IPR001930">
    <property type="entry name" value="Peptidase_M1"/>
</dbReference>
<evidence type="ECO:0000256" key="11">
    <source>
        <dbReference type="ARBA" id="ARBA00022824"/>
    </source>
</evidence>
<dbReference type="FunFam" id="1.10.390.10:FF:000001">
    <property type="entry name" value="Aminopeptidase"/>
    <property type="match status" value="2"/>
</dbReference>
<evidence type="ECO:0000313" key="24">
    <source>
        <dbReference type="Proteomes" id="UP000325081"/>
    </source>
</evidence>
<keyword evidence="15" id="KW-0472">Membrane</keyword>
<dbReference type="GO" id="GO:0006508">
    <property type="term" value="P:proteolysis"/>
    <property type="evidence" value="ECO:0007669"/>
    <property type="project" value="UniProtKB-KW"/>
</dbReference>
<dbReference type="GO" id="GO:0008270">
    <property type="term" value="F:zinc ion binding"/>
    <property type="evidence" value="ECO:0007669"/>
    <property type="project" value="InterPro"/>
</dbReference>